<evidence type="ECO:0000256" key="4">
    <source>
        <dbReference type="ARBA" id="ARBA00022519"/>
    </source>
</evidence>
<gene>
    <name evidence="14" type="ORF">L6773_20210</name>
</gene>
<evidence type="ECO:0000256" key="12">
    <source>
        <dbReference type="SAM" id="Phobius"/>
    </source>
</evidence>
<dbReference type="Pfam" id="PF00487">
    <property type="entry name" value="FA_desaturase"/>
    <property type="match status" value="1"/>
</dbReference>
<dbReference type="InterPro" id="IPR033885">
    <property type="entry name" value="AlkB/XylM"/>
</dbReference>
<evidence type="ECO:0000256" key="11">
    <source>
        <dbReference type="ARBA" id="ARBA00023136"/>
    </source>
</evidence>
<dbReference type="InterPro" id="IPR005804">
    <property type="entry name" value="FA_desaturase_dom"/>
</dbReference>
<comment type="similarity">
    <text evidence="2">Belongs to the fatty acid desaturase type 1 family. AlkB subfamily.</text>
</comment>
<evidence type="ECO:0000256" key="8">
    <source>
        <dbReference type="ARBA" id="ARBA00023002"/>
    </source>
</evidence>
<evidence type="ECO:0000259" key="13">
    <source>
        <dbReference type="Pfam" id="PF00487"/>
    </source>
</evidence>
<evidence type="ECO:0000313" key="15">
    <source>
        <dbReference type="Proteomes" id="UP001165366"/>
    </source>
</evidence>
<keyword evidence="3" id="KW-1003">Cell membrane</keyword>
<feature type="transmembrane region" description="Helical" evidence="12">
    <location>
        <begin position="209"/>
        <end position="242"/>
    </location>
</feature>
<reference evidence="14" key="1">
    <citation type="submission" date="2022-01" db="EMBL/GenBank/DDBJ databases">
        <authorList>
            <person name="Wang Y."/>
        </authorList>
    </citation>
    <scope>NUCLEOTIDE SEQUENCE</scope>
    <source>
        <strain evidence="14">WB101</strain>
    </source>
</reference>
<keyword evidence="15" id="KW-1185">Reference proteome</keyword>
<accession>A0ABS9KJ70</accession>
<reference evidence="14" key="2">
    <citation type="submission" date="2024-05" db="EMBL/GenBank/DDBJ databases">
        <title>Rhodohalobacter halophilus gen. nov., sp. nov., a moderately halophilic member of the family Balneolaceae.</title>
        <authorList>
            <person name="Xia J."/>
        </authorList>
    </citation>
    <scope>NUCLEOTIDE SEQUENCE</scope>
    <source>
        <strain evidence="14">WB101</strain>
    </source>
</reference>
<sequence length="348" mass="40097">MKAYSYIPSYTVPASAFIGIYLGGFWTFITPIYIFLLLPVAEWFAGENRYNLIPQEEERTKSSLGYSFLLWSHVPIQYFLTGYFLWICSTGQLTGWSLAGGILSVGISNGGVGITVAHELIHRSSRFKQWLGRTILLTTFYMHFAVEHVYGHHKHVATPDDPATAKKGEHFYRFWLRTVPGQYFSAWKIELKRLAKYGHSFFSIHNEMLLFLILQIGFLILIAVLFGGFVILPFMASCVVAFSLLEAVNYLEHYGLERRVKPGKGKYEKVDHHHSWNSDYLISRMFLFELSRHSDHHAVASRKYQLLRSFEESPQLPTGYPGMILIALFPPLWFRIMDPLVEKASKNH</sequence>
<dbReference type="CDD" id="cd03512">
    <property type="entry name" value="Alkane-hydroxylase"/>
    <property type="match status" value="1"/>
</dbReference>
<keyword evidence="4" id="KW-0997">Cell inner membrane</keyword>
<feature type="transmembrane region" description="Helical" evidence="12">
    <location>
        <begin position="66"/>
        <end position="86"/>
    </location>
</feature>
<proteinExistence type="inferred from homology"/>
<evidence type="ECO:0000256" key="6">
    <source>
        <dbReference type="ARBA" id="ARBA00022723"/>
    </source>
</evidence>
<evidence type="ECO:0000256" key="3">
    <source>
        <dbReference type="ARBA" id="ARBA00022475"/>
    </source>
</evidence>
<evidence type="ECO:0000256" key="7">
    <source>
        <dbReference type="ARBA" id="ARBA00022989"/>
    </source>
</evidence>
<dbReference type="PANTHER" id="PTHR38674:SF1">
    <property type="entry name" value="ALKANE 1-MONOOXYGENASE 1"/>
    <property type="match status" value="1"/>
</dbReference>
<feature type="transmembrane region" description="Helical" evidence="12">
    <location>
        <begin position="98"/>
        <end position="121"/>
    </location>
</feature>
<protein>
    <submittedName>
        <fullName evidence="14">Alkane 1-monooxygenase</fullName>
    </submittedName>
</protein>
<dbReference type="RefSeq" id="WP_237856419.1">
    <property type="nucleotide sequence ID" value="NZ_JAKLWS010000049.1"/>
</dbReference>
<feature type="transmembrane region" description="Helical" evidence="12">
    <location>
        <begin position="20"/>
        <end position="45"/>
    </location>
</feature>
<dbReference type="PANTHER" id="PTHR38674">
    <property type="entry name" value="ALKANE 1-MONOOXYGENASE 1"/>
    <property type="match status" value="1"/>
</dbReference>
<evidence type="ECO:0000256" key="5">
    <source>
        <dbReference type="ARBA" id="ARBA00022692"/>
    </source>
</evidence>
<keyword evidence="7 12" id="KW-1133">Transmembrane helix</keyword>
<evidence type="ECO:0000256" key="2">
    <source>
        <dbReference type="ARBA" id="ARBA00010823"/>
    </source>
</evidence>
<comment type="caution">
    <text evidence="14">The sequence shown here is derived from an EMBL/GenBank/DDBJ whole genome shotgun (WGS) entry which is preliminary data.</text>
</comment>
<keyword evidence="5 12" id="KW-0812">Transmembrane</keyword>
<keyword evidence="6" id="KW-0479">Metal-binding</keyword>
<keyword evidence="8" id="KW-0560">Oxidoreductase</keyword>
<keyword evidence="11 12" id="KW-0472">Membrane</keyword>
<evidence type="ECO:0000256" key="1">
    <source>
        <dbReference type="ARBA" id="ARBA00004429"/>
    </source>
</evidence>
<comment type="subcellular location">
    <subcellularLocation>
        <location evidence="1">Cell inner membrane</location>
        <topology evidence="1">Multi-pass membrane protein</topology>
    </subcellularLocation>
</comment>
<dbReference type="EMBL" id="JAKLWS010000049">
    <property type="protein sequence ID" value="MCG2590905.1"/>
    <property type="molecule type" value="Genomic_DNA"/>
</dbReference>
<feature type="domain" description="Fatty acid desaturase" evidence="13">
    <location>
        <begin position="95"/>
        <end position="323"/>
    </location>
</feature>
<keyword evidence="9" id="KW-0408">Iron</keyword>
<evidence type="ECO:0000313" key="14">
    <source>
        <dbReference type="EMBL" id="MCG2590905.1"/>
    </source>
</evidence>
<evidence type="ECO:0000256" key="10">
    <source>
        <dbReference type="ARBA" id="ARBA00023033"/>
    </source>
</evidence>
<evidence type="ECO:0000256" key="9">
    <source>
        <dbReference type="ARBA" id="ARBA00023004"/>
    </source>
</evidence>
<name>A0ABS9KJ70_9BACT</name>
<organism evidence="14 15">
    <name type="scientific">Rhodohalobacter sulfatireducens</name>
    <dbReference type="NCBI Taxonomy" id="2911366"/>
    <lineage>
        <taxon>Bacteria</taxon>
        <taxon>Pseudomonadati</taxon>
        <taxon>Balneolota</taxon>
        <taxon>Balneolia</taxon>
        <taxon>Balneolales</taxon>
        <taxon>Balneolaceae</taxon>
        <taxon>Rhodohalobacter</taxon>
    </lineage>
</organism>
<keyword evidence="10" id="KW-0503">Monooxygenase</keyword>
<dbReference type="Proteomes" id="UP001165366">
    <property type="component" value="Unassembled WGS sequence"/>
</dbReference>